<dbReference type="InterPro" id="IPR025302">
    <property type="entry name" value="DrrA1/2-like_C"/>
</dbReference>
<dbReference type="InterPro" id="IPR050763">
    <property type="entry name" value="ABC_transporter_ATP-binding"/>
</dbReference>
<dbReference type="Gene3D" id="3.40.50.300">
    <property type="entry name" value="P-loop containing nucleotide triphosphate hydrolases"/>
    <property type="match status" value="1"/>
</dbReference>
<gene>
    <name evidence="8" type="ORF">FHX40_1034</name>
</gene>
<comment type="similarity">
    <text evidence="2">Belongs to the ABC transporter superfamily.</text>
</comment>
<feature type="domain" description="ABC transporter" evidence="7">
    <location>
        <begin position="2"/>
        <end position="229"/>
    </location>
</feature>
<protein>
    <submittedName>
        <fullName evidence="8">ABC-2 type transport system ATP-binding protein</fullName>
    </submittedName>
</protein>
<evidence type="ECO:0000256" key="5">
    <source>
        <dbReference type="ARBA" id="ARBA00022840"/>
    </source>
</evidence>
<dbReference type="PANTHER" id="PTHR42711">
    <property type="entry name" value="ABC TRANSPORTER ATP-BINDING PROTEIN"/>
    <property type="match status" value="1"/>
</dbReference>
<name>A0A543IUW2_9ACTN</name>
<dbReference type="PANTHER" id="PTHR42711:SF5">
    <property type="entry name" value="ABC TRANSPORTER ATP-BINDING PROTEIN NATA"/>
    <property type="match status" value="1"/>
</dbReference>
<dbReference type="InterPro" id="IPR003593">
    <property type="entry name" value="AAA+_ATPase"/>
</dbReference>
<evidence type="ECO:0000313" key="8">
    <source>
        <dbReference type="EMBL" id="TQM74364.1"/>
    </source>
</evidence>
<dbReference type="PROSITE" id="PS50893">
    <property type="entry name" value="ABC_TRANSPORTER_2"/>
    <property type="match status" value="1"/>
</dbReference>
<dbReference type="InterPro" id="IPR027417">
    <property type="entry name" value="P-loop_NTPase"/>
</dbReference>
<dbReference type="Proteomes" id="UP000319213">
    <property type="component" value="Unassembled WGS sequence"/>
</dbReference>
<dbReference type="EMBL" id="VFPQ01000001">
    <property type="protein sequence ID" value="TQM74364.1"/>
    <property type="molecule type" value="Genomic_DNA"/>
</dbReference>
<organism evidence="8 9">
    <name type="scientific">Thermopolyspora flexuosa</name>
    <dbReference type="NCBI Taxonomy" id="103836"/>
    <lineage>
        <taxon>Bacteria</taxon>
        <taxon>Bacillati</taxon>
        <taxon>Actinomycetota</taxon>
        <taxon>Actinomycetes</taxon>
        <taxon>Streptosporangiales</taxon>
        <taxon>Streptosporangiaceae</taxon>
        <taxon>Thermopolyspora</taxon>
    </lineage>
</organism>
<keyword evidence="5 8" id="KW-0067">ATP-binding</keyword>
<keyword evidence="9" id="KW-1185">Reference proteome</keyword>
<dbReference type="GO" id="GO:0046677">
    <property type="term" value="P:response to antibiotic"/>
    <property type="evidence" value="ECO:0007669"/>
    <property type="project" value="UniProtKB-KW"/>
</dbReference>
<accession>A0A543IUW2</accession>
<dbReference type="Pfam" id="PF13732">
    <property type="entry name" value="DrrA1-3_C"/>
    <property type="match status" value="1"/>
</dbReference>
<dbReference type="RefSeq" id="WP_142258547.1">
    <property type="nucleotide sequence ID" value="NZ_BMPV01000006.1"/>
</dbReference>
<dbReference type="InterPro" id="IPR003439">
    <property type="entry name" value="ABC_transporter-like_ATP-bd"/>
</dbReference>
<dbReference type="SMART" id="SM00382">
    <property type="entry name" value="AAA"/>
    <property type="match status" value="1"/>
</dbReference>
<evidence type="ECO:0000256" key="6">
    <source>
        <dbReference type="ARBA" id="ARBA00023251"/>
    </source>
</evidence>
<reference evidence="8 9" key="1">
    <citation type="submission" date="2019-06" db="EMBL/GenBank/DDBJ databases">
        <title>Sequencing the genomes of 1000 actinobacteria strains.</title>
        <authorList>
            <person name="Klenk H.-P."/>
        </authorList>
    </citation>
    <scope>NUCLEOTIDE SEQUENCE [LARGE SCALE GENOMIC DNA]</scope>
    <source>
        <strain evidence="8 9">DSM 43186</strain>
    </source>
</reference>
<keyword evidence="4" id="KW-0547">Nucleotide-binding</keyword>
<dbReference type="Pfam" id="PF00005">
    <property type="entry name" value="ABC_tran"/>
    <property type="match status" value="1"/>
</dbReference>
<dbReference type="PROSITE" id="PS00211">
    <property type="entry name" value="ABC_TRANSPORTER_1"/>
    <property type="match status" value="1"/>
</dbReference>
<proteinExistence type="inferred from homology"/>
<evidence type="ECO:0000259" key="7">
    <source>
        <dbReference type="PROSITE" id="PS50893"/>
    </source>
</evidence>
<comment type="subcellular location">
    <subcellularLocation>
        <location evidence="1">Cell membrane</location>
        <topology evidence="1">Peripheral membrane protein</topology>
    </subcellularLocation>
</comment>
<evidence type="ECO:0000256" key="1">
    <source>
        <dbReference type="ARBA" id="ARBA00004202"/>
    </source>
</evidence>
<dbReference type="OrthoDB" id="9804819at2"/>
<keyword evidence="6" id="KW-0046">Antibiotic resistance</keyword>
<dbReference type="GO" id="GO:0005524">
    <property type="term" value="F:ATP binding"/>
    <property type="evidence" value="ECO:0007669"/>
    <property type="project" value="UniProtKB-KW"/>
</dbReference>
<sequence length="296" mass="32374">MLEFDGLTKSFAGRPVLRGLSLAVRPGELYGFCGANGAGKTTAMRIALGVLAPDAGEVRWAGRRVDADVRRRIGYMPEERGLYGKMRPRDQLVYFARLSGIRPDVAARRADEWLERLGVRVGPKDPLERLSLGNQQRVQLIAALIAEPEVLILDEPFSGLDPVATDAMAGVLAEYRDRGVPVLFSSHQLDLVERLCDRVGIIRDGVIVAEGTVAELRRTAGRPEVRITLTGAPENWARMLPGVDVVAETGDTATLRTRPDTDLGELLDAARSLGELQHFGRREPSLAEIFREAMAA</sequence>
<dbReference type="GO" id="GO:0016887">
    <property type="term" value="F:ATP hydrolysis activity"/>
    <property type="evidence" value="ECO:0007669"/>
    <property type="project" value="InterPro"/>
</dbReference>
<evidence type="ECO:0000256" key="3">
    <source>
        <dbReference type="ARBA" id="ARBA00022448"/>
    </source>
</evidence>
<comment type="caution">
    <text evidence="8">The sequence shown here is derived from an EMBL/GenBank/DDBJ whole genome shotgun (WGS) entry which is preliminary data.</text>
</comment>
<evidence type="ECO:0000256" key="2">
    <source>
        <dbReference type="ARBA" id="ARBA00005417"/>
    </source>
</evidence>
<dbReference type="AlphaFoldDB" id="A0A543IUW2"/>
<dbReference type="SUPFAM" id="SSF52540">
    <property type="entry name" value="P-loop containing nucleoside triphosphate hydrolases"/>
    <property type="match status" value="1"/>
</dbReference>
<dbReference type="InterPro" id="IPR017871">
    <property type="entry name" value="ABC_transporter-like_CS"/>
</dbReference>
<keyword evidence="3" id="KW-0813">Transport</keyword>
<evidence type="ECO:0000313" key="9">
    <source>
        <dbReference type="Proteomes" id="UP000319213"/>
    </source>
</evidence>
<evidence type="ECO:0000256" key="4">
    <source>
        <dbReference type="ARBA" id="ARBA00022741"/>
    </source>
</evidence>
<dbReference type="GO" id="GO:0005886">
    <property type="term" value="C:plasma membrane"/>
    <property type="evidence" value="ECO:0007669"/>
    <property type="project" value="UniProtKB-SubCell"/>
</dbReference>